<dbReference type="PANTHER" id="PTHR33782:SF5">
    <property type="entry name" value="MEDIATOR OF RNA POLYMERASE II TRANSCRIPTION SUBUNIT"/>
    <property type="match status" value="1"/>
</dbReference>
<name>A0ABQ9LBD6_HEVBR</name>
<dbReference type="EMBL" id="JARPOI010000013">
    <property type="protein sequence ID" value="KAJ9163276.1"/>
    <property type="molecule type" value="Genomic_DNA"/>
</dbReference>
<dbReference type="PANTHER" id="PTHR33782">
    <property type="entry name" value="OS01G0121600 PROTEIN"/>
    <property type="match status" value="1"/>
</dbReference>
<reference evidence="3" key="1">
    <citation type="journal article" date="2023" name="Plant Biotechnol. J.">
        <title>Chromosome-level wild Hevea brasiliensis genome provides new tools for genomic-assisted breeding and valuable loci to elevate rubber yield.</title>
        <authorList>
            <person name="Cheng H."/>
            <person name="Song X."/>
            <person name="Hu Y."/>
            <person name="Wu T."/>
            <person name="Yang Q."/>
            <person name="An Z."/>
            <person name="Feng S."/>
            <person name="Deng Z."/>
            <person name="Wu W."/>
            <person name="Zeng X."/>
            <person name="Tu M."/>
            <person name="Wang X."/>
            <person name="Huang H."/>
        </authorList>
    </citation>
    <scope>NUCLEOTIDE SEQUENCE</scope>
    <source>
        <strain evidence="3">MT/VB/25A 57/8</strain>
    </source>
</reference>
<sequence>MATTSLTSFSSPLIFHPLISHNSPSNLLLVPSSKRSSTRVFAARREAHDQNYSGRLVDSNMIVLRKRIHEMKMLERNYEPPSHWMEWEKHCFTSYDSFICEVVGVLQSQLMNTRPSFALGLFALIAFSVPISSTLVFSSFFEISKIAFGGFHFG</sequence>
<dbReference type="Proteomes" id="UP001174677">
    <property type="component" value="Chromosome 13"/>
</dbReference>
<organism evidence="3 4">
    <name type="scientific">Hevea brasiliensis</name>
    <name type="common">Para rubber tree</name>
    <name type="synonym">Siphonia brasiliensis</name>
    <dbReference type="NCBI Taxonomy" id="3981"/>
    <lineage>
        <taxon>Eukaryota</taxon>
        <taxon>Viridiplantae</taxon>
        <taxon>Streptophyta</taxon>
        <taxon>Embryophyta</taxon>
        <taxon>Tracheophyta</taxon>
        <taxon>Spermatophyta</taxon>
        <taxon>Magnoliopsida</taxon>
        <taxon>eudicotyledons</taxon>
        <taxon>Gunneridae</taxon>
        <taxon>Pentapetalae</taxon>
        <taxon>rosids</taxon>
        <taxon>fabids</taxon>
        <taxon>Malpighiales</taxon>
        <taxon>Euphorbiaceae</taxon>
        <taxon>Crotonoideae</taxon>
        <taxon>Micrandreae</taxon>
        <taxon>Hevea</taxon>
    </lineage>
</organism>
<keyword evidence="4" id="KW-1185">Reference proteome</keyword>
<gene>
    <name evidence="2" type="ORF">P3X46_022924</name>
    <name evidence="3" type="ORF">P3X46_022960</name>
</gene>
<feature type="transmembrane region" description="Helical" evidence="1">
    <location>
        <begin position="117"/>
        <end position="141"/>
    </location>
</feature>
<protein>
    <recommendedName>
        <fullName evidence="5">Mediator of RNA polymerase II transcription subunit</fullName>
    </recommendedName>
</protein>
<dbReference type="EMBL" id="JARPOI010000013">
    <property type="protein sequence ID" value="KAJ9163233.1"/>
    <property type="molecule type" value="Genomic_DNA"/>
</dbReference>
<keyword evidence="1" id="KW-0812">Transmembrane</keyword>
<keyword evidence="1" id="KW-1133">Transmembrane helix</keyword>
<evidence type="ECO:0000256" key="1">
    <source>
        <dbReference type="SAM" id="Phobius"/>
    </source>
</evidence>
<evidence type="ECO:0000313" key="3">
    <source>
        <dbReference type="EMBL" id="KAJ9163276.1"/>
    </source>
</evidence>
<accession>A0ABQ9LBD6</accession>
<proteinExistence type="predicted"/>
<evidence type="ECO:0008006" key="5">
    <source>
        <dbReference type="Google" id="ProtNLM"/>
    </source>
</evidence>
<keyword evidence="1" id="KW-0472">Membrane</keyword>
<evidence type="ECO:0000313" key="2">
    <source>
        <dbReference type="EMBL" id="KAJ9163233.1"/>
    </source>
</evidence>
<evidence type="ECO:0000313" key="4">
    <source>
        <dbReference type="Proteomes" id="UP001174677"/>
    </source>
</evidence>
<comment type="caution">
    <text evidence="3">The sequence shown here is derived from an EMBL/GenBank/DDBJ whole genome shotgun (WGS) entry which is preliminary data.</text>
</comment>